<evidence type="ECO:0000313" key="2">
    <source>
        <dbReference type="Proteomes" id="UP000053558"/>
    </source>
</evidence>
<dbReference type="Proteomes" id="UP000053558">
    <property type="component" value="Unassembled WGS sequence"/>
</dbReference>
<protein>
    <submittedName>
        <fullName evidence="1">Uncharacterized protein</fullName>
    </submittedName>
</protein>
<sequence length="134" mass="14598">MSHSILSTPHIQDVPRYFVKRGTSEAMSKENTSTSSASDAMPVITAQAIAQLSVDTAGLSINGDLARHPHGLLFRFLSGGGSISLASDKEKLRFMRKKILDKFFVVAITDNHSTVDALVDVIPSFEREDCNVFS</sequence>
<dbReference type="EMBL" id="JH711583">
    <property type="protein sequence ID" value="EIW78086.1"/>
    <property type="molecule type" value="Genomic_DNA"/>
</dbReference>
<dbReference type="GeneID" id="19209428"/>
<name>A0A5M3MGG5_CONPW</name>
<dbReference type="RefSeq" id="XP_007771929.1">
    <property type="nucleotide sequence ID" value="XM_007773739.1"/>
</dbReference>
<dbReference type="AlphaFoldDB" id="A0A5M3MGG5"/>
<organism evidence="1 2">
    <name type="scientific">Coniophora puteana (strain RWD-64-598)</name>
    <name type="common">Brown rot fungus</name>
    <dbReference type="NCBI Taxonomy" id="741705"/>
    <lineage>
        <taxon>Eukaryota</taxon>
        <taxon>Fungi</taxon>
        <taxon>Dikarya</taxon>
        <taxon>Basidiomycota</taxon>
        <taxon>Agaricomycotina</taxon>
        <taxon>Agaricomycetes</taxon>
        <taxon>Agaricomycetidae</taxon>
        <taxon>Boletales</taxon>
        <taxon>Coniophorineae</taxon>
        <taxon>Coniophoraceae</taxon>
        <taxon>Coniophora</taxon>
    </lineage>
</organism>
<keyword evidence="2" id="KW-1185">Reference proteome</keyword>
<evidence type="ECO:0000313" key="1">
    <source>
        <dbReference type="EMBL" id="EIW78086.1"/>
    </source>
</evidence>
<dbReference type="KEGG" id="cput:CONPUDRAFT_75812"/>
<proteinExistence type="predicted"/>
<comment type="caution">
    <text evidence="1">The sequence shown here is derived from an EMBL/GenBank/DDBJ whole genome shotgun (WGS) entry which is preliminary data.</text>
</comment>
<reference evidence="2" key="1">
    <citation type="journal article" date="2012" name="Science">
        <title>The Paleozoic origin of enzymatic lignin decomposition reconstructed from 31 fungal genomes.</title>
        <authorList>
            <person name="Floudas D."/>
            <person name="Binder M."/>
            <person name="Riley R."/>
            <person name="Barry K."/>
            <person name="Blanchette R.A."/>
            <person name="Henrissat B."/>
            <person name="Martinez A.T."/>
            <person name="Otillar R."/>
            <person name="Spatafora J.W."/>
            <person name="Yadav J.S."/>
            <person name="Aerts A."/>
            <person name="Benoit I."/>
            <person name="Boyd A."/>
            <person name="Carlson A."/>
            <person name="Copeland A."/>
            <person name="Coutinho P.M."/>
            <person name="de Vries R.P."/>
            <person name="Ferreira P."/>
            <person name="Findley K."/>
            <person name="Foster B."/>
            <person name="Gaskell J."/>
            <person name="Glotzer D."/>
            <person name="Gorecki P."/>
            <person name="Heitman J."/>
            <person name="Hesse C."/>
            <person name="Hori C."/>
            <person name="Igarashi K."/>
            <person name="Jurgens J.A."/>
            <person name="Kallen N."/>
            <person name="Kersten P."/>
            <person name="Kohler A."/>
            <person name="Kuees U."/>
            <person name="Kumar T.K.A."/>
            <person name="Kuo A."/>
            <person name="LaButti K."/>
            <person name="Larrondo L.F."/>
            <person name="Lindquist E."/>
            <person name="Ling A."/>
            <person name="Lombard V."/>
            <person name="Lucas S."/>
            <person name="Lundell T."/>
            <person name="Martin R."/>
            <person name="McLaughlin D.J."/>
            <person name="Morgenstern I."/>
            <person name="Morin E."/>
            <person name="Murat C."/>
            <person name="Nagy L.G."/>
            <person name="Nolan M."/>
            <person name="Ohm R.A."/>
            <person name="Patyshakuliyeva A."/>
            <person name="Rokas A."/>
            <person name="Ruiz-Duenas F.J."/>
            <person name="Sabat G."/>
            <person name="Salamov A."/>
            <person name="Samejima M."/>
            <person name="Schmutz J."/>
            <person name="Slot J.C."/>
            <person name="St John F."/>
            <person name="Stenlid J."/>
            <person name="Sun H."/>
            <person name="Sun S."/>
            <person name="Syed K."/>
            <person name="Tsang A."/>
            <person name="Wiebenga A."/>
            <person name="Young D."/>
            <person name="Pisabarro A."/>
            <person name="Eastwood D.C."/>
            <person name="Martin F."/>
            <person name="Cullen D."/>
            <person name="Grigoriev I.V."/>
            <person name="Hibbett D.S."/>
        </authorList>
    </citation>
    <scope>NUCLEOTIDE SEQUENCE [LARGE SCALE GENOMIC DNA]</scope>
    <source>
        <strain evidence="2">RWD-64-598 SS2</strain>
    </source>
</reference>
<accession>A0A5M3MGG5</accession>
<gene>
    <name evidence="1" type="ORF">CONPUDRAFT_75812</name>
</gene>